<evidence type="ECO:0000259" key="5">
    <source>
        <dbReference type="Pfam" id="PF24883"/>
    </source>
</evidence>
<dbReference type="InterPro" id="IPR035994">
    <property type="entry name" value="Nucleoside_phosphorylase_sf"/>
</dbReference>
<feature type="non-terminal residue" evidence="6">
    <location>
        <position position="1063"/>
    </location>
</feature>
<evidence type="ECO:0000259" key="3">
    <source>
        <dbReference type="Pfam" id="PF01048"/>
    </source>
</evidence>
<gene>
    <name evidence="6" type="ORF">Z520_08602</name>
</gene>
<evidence type="ECO:0000259" key="4">
    <source>
        <dbReference type="Pfam" id="PF23239"/>
    </source>
</evidence>
<dbReference type="GO" id="GO:0009116">
    <property type="term" value="P:nucleoside metabolic process"/>
    <property type="evidence" value="ECO:0007669"/>
    <property type="project" value="InterPro"/>
</dbReference>
<keyword evidence="2" id="KW-0175">Coiled coil</keyword>
<dbReference type="InterPro" id="IPR036770">
    <property type="entry name" value="Ankyrin_rpt-contain_sf"/>
</dbReference>
<dbReference type="PANTHER" id="PTHR46082">
    <property type="entry name" value="ATP/GTP-BINDING PROTEIN-RELATED"/>
    <property type="match status" value="1"/>
</dbReference>
<dbReference type="Proteomes" id="UP000053411">
    <property type="component" value="Unassembled WGS sequence"/>
</dbReference>
<evidence type="ECO:0000256" key="1">
    <source>
        <dbReference type="ARBA" id="ARBA00022737"/>
    </source>
</evidence>
<dbReference type="OrthoDB" id="4160849at2759"/>
<dbReference type="InterPro" id="IPR055497">
    <property type="entry name" value="DUF7069"/>
</dbReference>
<dbReference type="Pfam" id="PF01048">
    <property type="entry name" value="PNP_UDP_1"/>
    <property type="match status" value="1"/>
</dbReference>
<sequence length="1063" mass="119531">MPRLAHNEYHIGWICALPVEMKAAIILLDEDHGIVTGKGRDENTYRAGCVHGHSVIIACLPAGIDGIAAAAHVAKDMIRTFEYLKFILLVGIGGGIPDLKKSVDIRLGDVVVSIPSGGSGGVVQYSKGKATHGGAFELKGALNAPPYALLTAITTLRAQPPSDRSRPMLDYLSDIIERDPSYDIPGEHKDRLFDSNYRHPNDQDNCDQCLPSHEITRQSRKASGPQIHYGIIASGDEVVKDPAFRDDLRASYGALCVEMEAAGLANIFPCLTVRGICDYADSHKSDEWHPYAAAMAAAWTKELLLYVTAEHLDRQQTVQQLAVSIETKIQQITEQLHRHEKNFQNTEYQECHRAFKLSSYEEQKNVNPSRADNTCLWVINNPMYREWQENKGDDLLWITADPGCGKSVLSKSLVDRELQTTAGRTCCYFFFKEYQNQDNLTAAFCALLHQLFTSQPYLLVHAIPAWQRNGDKLMQEVDELWRIFLAATADSNSRDVYCVLDAIDECRDTDRHRLIEKLAVFLADARMTQPRTQTLKILVTSRPYNSIQVGFQRSMKGCSSSLSIIRLRGEDENTAIRAEIDSVIRSRVAEMTENASLSPDATALLEKKLLNMRNRTYLWLSLVIDGIYEDITDSIQHDENSINSIIATLPKSVDDAYEKILNRVRESQRGKVRTIFHIIIGARRALSLSEMSLALGFATSKDIDSLESAVVGKTRLEKDLPGWCGLFVFIERSRIYLVHQTAKEFLICSSEVKCGVWKHSLVPADSARVLMQICLRAICWPMGMYHRSLLRKVGDQDFVEGRDNLVRYAQGHAMHHLPDPSWFIHLRDAKVDGLAPWYDACRPVWDRLNAGTPSPKRPERSLSCWLTTEYAPAVFYLFCQVAYLFYENGKETPRWANCCVTILAKIHRKVTELVPGGHWRSQDLWGRELEIAAQGGHVQTLRILIVYADVNFERRYLNRALLLTLENGDEGIVRILVDAGANKSICLARALLDAAERGHKNVVRALLDADADIDWSAPDAQNRGLRLAPQQGSEQTWRIPLHVSRDSNHQSEYLDGALLKAAE</sequence>
<reference evidence="6 7" key="1">
    <citation type="submission" date="2015-01" db="EMBL/GenBank/DDBJ databases">
        <title>The Genome Sequence of Fonsecaea multimorphosa CBS 102226.</title>
        <authorList>
            <consortium name="The Broad Institute Genomics Platform"/>
            <person name="Cuomo C."/>
            <person name="de Hoog S."/>
            <person name="Gorbushina A."/>
            <person name="Stielow B."/>
            <person name="Teixiera M."/>
            <person name="Abouelleil A."/>
            <person name="Chapman S.B."/>
            <person name="Priest M."/>
            <person name="Young S.K."/>
            <person name="Wortman J."/>
            <person name="Nusbaum C."/>
            <person name="Birren B."/>
        </authorList>
    </citation>
    <scope>NUCLEOTIDE SEQUENCE [LARGE SCALE GENOMIC DNA]</scope>
    <source>
        <strain evidence="6 7">CBS 102226</strain>
    </source>
</reference>
<organism evidence="6 7">
    <name type="scientific">Fonsecaea multimorphosa CBS 102226</name>
    <dbReference type="NCBI Taxonomy" id="1442371"/>
    <lineage>
        <taxon>Eukaryota</taxon>
        <taxon>Fungi</taxon>
        <taxon>Dikarya</taxon>
        <taxon>Ascomycota</taxon>
        <taxon>Pezizomycotina</taxon>
        <taxon>Eurotiomycetes</taxon>
        <taxon>Chaetothyriomycetidae</taxon>
        <taxon>Chaetothyriales</taxon>
        <taxon>Herpotrichiellaceae</taxon>
        <taxon>Fonsecaea</taxon>
    </lineage>
</organism>
<keyword evidence="1" id="KW-0677">Repeat</keyword>
<dbReference type="EMBL" id="KN848081">
    <property type="protein sequence ID" value="KIX95482.1"/>
    <property type="molecule type" value="Genomic_DNA"/>
</dbReference>
<dbReference type="AlphaFoldDB" id="A0A0D2JQ61"/>
<protein>
    <submittedName>
        <fullName evidence="6">Uncharacterized protein</fullName>
    </submittedName>
</protein>
<dbReference type="GeneID" id="27714348"/>
<evidence type="ECO:0000313" key="6">
    <source>
        <dbReference type="EMBL" id="KIX95482.1"/>
    </source>
</evidence>
<dbReference type="InterPro" id="IPR027417">
    <property type="entry name" value="P-loop_NTPase"/>
</dbReference>
<feature type="domain" description="Nucleoside phosphorylase" evidence="3">
    <location>
        <begin position="210"/>
        <end position="288"/>
    </location>
</feature>
<feature type="domain" description="Nephrocystin 3-like N-terminal" evidence="5">
    <location>
        <begin position="373"/>
        <end position="542"/>
    </location>
</feature>
<evidence type="ECO:0000313" key="7">
    <source>
        <dbReference type="Proteomes" id="UP000053411"/>
    </source>
</evidence>
<dbReference type="InterPro" id="IPR000845">
    <property type="entry name" value="Nucleoside_phosphorylase_d"/>
</dbReference>
<dbReference type="SUPFAM" id="SSF48403">
    <property type="entry name" value="Ankyrin repeat"/>
    <property type="match status" value="1"/>
</dbReference>
<dbReference type="VEuPathDB" id="FungiDB:Z520_08602"/>
<evidence type="ECO:0000256" key="2">
    <source>
        <dbReference type="SAM" id="Coils"/>
    </source>
</evidence>
<dbReference type="InterPro" id="IPR053137">
    <property type="entry name" value="NLR-like"/>
</dbReference>
<dbReference type="Gene3D" id="3.40.50.1580">
    <property type="entry name" value="Nucleoside phosphorylase domain"/>
    <property type="match status" value="1"/>
</dbReference>
<feature type="domain" description="DUF7069" evidence="4">
    <location>
        <begin position="577"/>
        <end position="626"/>
    </location>
</feature>
<dbReference type="InterPro" id="IPR056884">
    <property type="entry name" value="NPHP3-like_N"/>
</dbReference>
<dbReference type="Pfam" id="PF12796">
    <property type="entry name" value="Ank_2"/>
    <property type="match status" value="1"/>
</dbReference>
<dbReference type="RefSeq" id="XP_016629605.1">
    <property type="nucleotide sequence ID" value="XM_016779098.1"/>
</dbReference>
<keyword evidence="7" id="KW-1185">Reference proteome</keyword>
<proteinExistence type="predicted"/>
<dbReference type="STRING" id="1442371.A0A0D2JQ61"/>
<dbReference type="Pfam" id="PF24883">
    <property type="entry name" value="NPHP3_N"/>
    <property type="match status" value="1"/>
</dbReference>
<dbReference type="Pfam" id="PF23239">
    <property type="entry name" value="DUF7069"/>
    <property type="match status" value="1"/>
</dbReference>
<dbReference type="InterPro" id="IPR002110">
    <property type="entry name" value="Ankyrin_rpt"/>
</dbReference>
<dbReference type="PANTHER" id="PTHR46082:SF11">
    <property type="entry name" value="AAA+ ATPASE DOMAIN-CONTAINING PROTEIN-RELATED"/>
    <property type="match status" value="1"/>
</dbReference>
<name>A0A0D2JQ61_9EURO</name>
<dbReference type="SMART" id="SM00248">
    <property type="entry name" value="ANK"/>
    <property type="match status" value="2"/>
</dbReference>
<feature type="coiled-coil region" evidence="2">
    <location>
        <begin position="322"/>
        <end position="349"/>
    </location>
</feature>
<dbReference type="Gene3D" id="1.25.40.20">
    <property type="entry name" value="Ankyrin repeat-containing domain"/>
    <property type="match status" value="1"/>
</dbReference>
<accession>A0A0D2JQ61</accession>
<dbReference type="GO" id="GO:0003824">
    <property type="term" value="F:catalytic activity"/>
    <property type="evidence" value="ECO:0007669"/>
    <property type="project" value="InterPro"/>
</dbReference>
<dbReference type="Gene3D" id="3.40.50.300">
    <property type="entry name" value="P-loop containing nucleotide triphosphate hydrolases"/>
    <property type="match status" value="1"/>
</dbReference>
<dbReference type="SUPFAM" id="SSF53167">
    <property type="entry name" value="Purine and uridine phosphorylases"/>
    <property type="match status" value="1"/>
</dbReference>